<comment type="caution">
    <text evidence="3">The sequence shown here is derived from an EMBL/GenBank/DDBJ whole genome shotgun (WGS) entry which is preliminary data.</text>
</comment>
<gene>
    <name evidence="3" type="ORF">ACFOWE_05530</name>
</gene>
<feature type="compositionally biased region" description="Pro residues" evidence="1">
    <location>
        <begin position="300"/>
        <end position="330"/>
    </location>
</feature>
<proteinExistence type="predicted"/>
<keyword evidence="2" id="KW-0812">Transmembrane</keyword>
<feature type="compositionally biased region" description="Low complexity" evidence="1">
    <location>
        <begin position="216"/>
        <end position="231"/>
    </location>
</feature>
<organism evidence="3 4">
    <name type="scientific">Planomonospora corallina</name>
    <dbReference type="NCBI Taxonomy" id="1806052"/>
    <lineage>
        <taxon>Bacteria</taxon>
        <taxon>Bacillati</taxon>
        <taxon>Actinomycetota</taxon>
        <taxon>Actinomycetes</taxon>
        <taxon>Streptosporangiales</taxon>
        <taxon>Streptosporangiaceae</taxon>
        <taxon>Planomonospora</taxon>
    </lineage>
</organism>
<feature type="compositionally biased region" description="Polar residues" evidence="1">
    <location>
        <begin position="151"/>
        <end position="167"/>
    </location>
</feature>
<feature type="compositionally biased region" description="Basic and acidic residues" evidence="1">
    <location>
        <begin position="232"/>
        <end position="241"/>
    </location>
</feature>
<keyword evidence="2" id="KW-0472">Membrane</keyword>
<evidence type="ECO:0000313" key="3">
    <source>
        <dbReference type="EMBL" id="MFC4057743.1"/>
    </source>
</evidence>
<keyword evidence="2" id="KW-1133">Transmembrane helix</keyword>
<feature type="transmembrane region" description="Helical" evidence="2">
    <location>
        <begin position="368"/>
        <end position="390"/>
    </location>
</feature>
<dbReference type="Proteomes" id="UP001595850">
    <property type="component" value="Unassembled WGS sequence"/>
</dbReference>
<reference evidence="4" key="1">
    <citation type="journal article" date="2019" name="Int. J. Syst. Evol. Microbiol.">
        <title>The Global Catalogue of Microorganisms (GCM) 10K type strain sequencing project: providing services to taxonomists for standard genome sequencing and annotation.</title>
        <authorList>
            <consortium name="The Broad Institute Genomics Platform"/>
            <consortium name="The Broad Institute Genome Sequencing Center for Infectious Disease"/>
            <person name="Wu L."/>
            <person name="Ma J."/>
        </authorList>
    </citation>
    <scope>NUCLEOTIDE SEQUENCE [LARGE SCALE GENOMIC DNA]</scope>
    <source>
        <strain evidence="4">TBRC 4489</strain>
    </source>
</reference>
<evidence type="ECO:0000256" key="1">
    <source>
        <dbReference type="SAM" id="MobiDB-lite"/>
    </source>
</evidence>
<dbReference type="EMBL" id="JBHSBM010000011">
    <property type="protein sequence ID" value="MFC4057743.1"/>
    <property type="molecule type" value="Genomic_DNA"/>
</dbReference>
<keyword evidence="4" id="KW-1185">Reference proteome</keyword>
<evidence type="ECO:0000256" key="2">
    <source>
        <dbReference type="SAM" id="Phobius"/>
    </source>
</evidence>
<evidence type="ECO:0000313" key="4">
    <source>
        <dbReference type="Proteomes" id="UP001595850"/>
    </source>
</evidence>
<feature type="compositionally biased region" description="Low complexity" evidence="1">
    <location>
        <begin position="242"/>
        <end position="262"/>
    </location>
</feature>
<sequence length="599" mass="60160">MPASEPTDDGPPHAPAAWQEPSAGPWAPDGGPASHDPQAPHDAQAPYGPRDPYDLLAPETPAVPAPVAPPATGSGSPDGPGEQSAPAWQPPPAFTAAAAGIQVWPSPASDTSGVPVWPAATGEPVEELSWPDADEEIRPGQPDVIAPAPGSQENDVTTPESQENTVDTRVPAPGTPDRQESFSAVPAAPDPLESAPAAPGDRPDLHPAPPHGATPVADGTAPVTGATAGADDPVREPHPDPGETGPAAAPAPVAGHPQGAGEPPAPGLPSPQPPAPAPAPAPAASAPPPPPAALPTALPVGPPALPSADQPTPPGGFPVVPPPLPLPPAPSGARPSGPVAERGPFEPPSAVTTEAPAPAAAAPGRGRIILAAAAVAAVVGGIGAGAFFAYRSLSTDEAPPSAAPEVSVPASESPVDIPTEELVDATVLNSELTDPGKMTLAEAFAKKVTVSGTTFTRVKTHLAQECGKAAAGAFATALEDGDCRRVLRATYVDKKKRYAVTTGVAVLPTREAAVKVDQAKDLGKNLWFRALRGTAGTGAERVHIAGGYASGLVWGRYIVFSYATFADGHTPTAKEKGLGRLSGSFRDQTAKVVERRVTR</sequence>
<feature type="region of interest" description="Disordered" evidence="1">
    <location>
        <begin position="1"/>
        <end position="358"/>
    </location>
</feature>
<protein>
    <submittedName>
        <fullName evidence="3">Uncharacterized protein</fullName>
    </submittedName>
</protein>
<feature type="compositionally biased region" description="Pro residues" evidence="1">
    <location>
        <begin position="263"/>
        <end position="293"/>
    </location>
</feature>
<dbReference type="RefSeq" id="WP_377285825.1">
    <property type="nucleotide sequence ID" value="NZ_JBHSBM010000011.1"/>
</dbReference>
<name>A0ABV8I3V2_9ACTN</name>
<accession>A0ABV8I3V2</accession>